<dbReference type="Pfam" id="PF00400">
    <property type="entry name" value="WD40"/>
    <property type="match status" value="3"/>
</dbReference>
<evidence type="ECO:0000313" key="4">
    <source>
        <dbReference type="EMBL" id="KAK9765567.1"/>
    </source>
</evidence>
<keyword evidence="1 3" id="KW-0853">WD repeat</keyword>
<dbReference type="PROSITE" id="PS50294">
    <property type="entry name" value="WD_REPEATS_REGION"/>
    <property type="match status" value="2"/>
</dbReference>
<dbReference type="EMBL" id="JASJQH010000251">
    <property type="protein sequence ID" value="KAK9765567.1"/>
    <property type="molecule type" value="Genomic_DNA"/>
</dbReference>
<dbReference type="PROSITE" id="PS00678">
    <property type="entry name" value="WD_REPEATS_1"/>
    <property type="match status" value="1"/>
</dbReference>
<evidence type="ECO:0000313" key="5">
    <source>
        <dbReference type="Proteomes" id="UP001479436"/>
    </source>
</evidence>
<dbReference type="PANTHER" id="PTHR22889:SF0">
    <property type="entry name" value="WD REPEAT-CONTAINING PROTEIN 89"/>
    <property type="match status" value="1"/>
</dbReference>
<dbReference type="PANTHER" id="PTHR22889">
    <property type="entry name" value="WD REPEAT-CONTAINING PROTEIN 89"/>
    <property type="match status" value="1"/>
</dbReference>
<dbReference type="SUPFAM" id="SSF50978">
    <property type="entry name" value="WD40 repeat-like"/>
    <property type="match status" value="1"/>
</dbReference>
<dbReference type="Proteomes" id="UP001479436">
    <property type="component" value="Unassembled WGS sequence"/>
</dbReference>
<comment type="caution">
    <text evidence="4">The sequence shown here is derived from an EMBL/GenBank/DDBJ whole genome shotgun (WGS) entry which is preliminary data.</text>
</comment>
<dbReference type="InterPro" id="IPR001680">
    <property type="entry name" value="WD40_rpt"/>
</dbReference>
<feature type="repeat" description="WD" evidence="3">
    <location>
        <begin position="64"/>
        <end position="104"/>
    </location>
</feature>
<dbReference type="InterPro" id="IPR019775">
    <property type="entry name" value="WD40_repeat_CS"/>
</dbReference>
<evidence type="ECO:0000256" key="2">
    <source>
        <dbReference type="ARBA" id="ARBA00022737"/>
    </source>
</evidence>
<accession>A0ABR2WVL9</accession>
<dbReference type="InterPro" id="IPR039328">
    <property type="entry name" value="WDR89"/>
</dbReference>
<keyword evidence="2" id="KW-0677">Repeat</keyword>
<reference evidence="4 5" key="1">
    <citation type="submission" date="2023-04" db="EMBL/GenBank/DDBJ databases">
        <title>Genome of Basidiobolus ranarum AG-B5.</title>
        <authorList>
            <person name="Stajich J.E."/>
            <person name="Carter-House D."/>
            <person name="Gryganskyi A."/>
        </authorList>
    </citation>
    <scope>NUCLEOTIDE SEQUENCE [LARGE SCALE GENOMIC DNA]</scope>
    <source>
        <strain evidence="4 5">AG-B5</strain>
    </source>
</reference>
<feature type="repeat" description="WD" evidence="3">
    <location>
        <begin position="296"/>
        <end position="337"/>
    </location>
</feature>
<keyword evidence="5" id="KW-1185">Reference proteome</keyword>
<dbReference type="PROSITE" id="PS50082">
    <property type="entry name" value="WD_REPEATS_2"/>
    <property type="match status" value="3"/>
</dbReference>
<name>A0ABR2WVL9_9FUNG</name>
<protein>
    <submittedName>
        <fullName evidence="4">Uncharacterized protein</fullName>
    </submittedName>
</protein>
<dbReference type="Gene3D" id="2.130.10.10">
    <property type="entry name" value="YVTN repeat-like/Quinoprotein amine dehydrogenase"/>
    <property type="match status" value="2"/>
</dbReference>
<feature type="repeat" description="WD" evidence="3">
    <location>
        <begin position="153"/>
        <end position="188"/>
    </location>
</feature>
<dbReference type="InterPro" id="IPR015943">
    <property type="entry name" value="WD40/YVTN_repeat-like_dom_sf"/>
</dbReference>
<sequence length="360" mass="40021">MVLTKPNSNIFPQLWLKKSTLFSLDQSYIFDVASAVNSTQFAVSASNHQIKLYDREKLSILNTLQFHKDNVTEIKYKQDNILISSSKDGSVAVWDLRSNDGPAQIFKSKKNESLLTFDFNSDDTALAAGTELDDDAKILFWDVRTNNLVTEFVESHNDDVTQVRFHPNDPKKLSSGAVDGLICTYDISINEDDALLAVANTGSSVSKIGFFGPSFEYIYCLNHMETFSLWNHEGEVLANFGDTRQAVEQQFPLNYAIDCRYDTSAQRLYLLGGTIDGDMGIFHVNADSLQLCDILSGGHTDIVRSVYWDVPSGILLSGGEDAKLCYWDANNTNTVSSFTSKQSPSVAKATPSSSRFNPYK</sequence>
<organism evidence="4 5">
    <name type="scientific">Basidiobolus ranarum</name>
    <dbReference type="NCBI Taxonomy" id="34480"/>
    <lineage>
        <taxon>Eukaryota</taxon>
        <taxon>Fungi</taxon>
        <taxon>Fungi incertae sedis</taxon>
        <taxon>Zoopagomycota</taxon>
        <taxon>Entomophthoromycotina</taxon>
        <taxon>Basidiobolomycetes</taxon>
        <taxon>Basidiobolales</taxon>
        <taxon>Basidiobolaceae</taxon>
        <taxon>Basidiobolus</taxon>
    </lineage>
</organism>
<dbReference type="SMART" id="SM00320">
    <property type="entry name" value="WD40"/>
    <property type="match status" value="4"/>
</dbReference>
<gene>
    <name evidence="4" type="ORF">K7432_005988</name>
</gene>
<evidence type="ECO:0000256" key="3">
    <source>
        <dbReference type="PROSITE-ProRule" id="PRU00221"/>
    </source>
</evidence>
<evidence type="ECO:0000256" key="1">
    <source>
        <dbReference type="ARBA" id="ARBA00022574"/>
    </source>
</evidence>
<proteinExistence type="predicted"/>
<dbReference type="InterPro" id="IPR036322">
    <property type="entry name" value="WD40_repeat_dom_sf"/>
</dbReference>